<organism evidence="2 3">
    <name type="scientific">Roseimicrobium gellanilyticum</name>
    <dbReference type="NCBI Taxonomy" id="748857"/>
    <lineage>
        <taxon>Bacteria</taxon>
        <taxon>Pseudomonadati</taxon>
        <taxon>Verrucomicrobiota</taxon>
        <taxon>Verrucomicrobiia</taxon>
        <taxon>Verrucomicrobiales</taxon>
        <taxon>Verrucomicrobiaceae</taxon>
        <taxon>Roseimicrobium</taxon>
    </lineage>
</organism>
<dbReference type="Proteomes" id="UP000253426">
    <property type="component" value="Unassembled WGS sequence"/>
</dbReference>
<sequence length="198" mass="21946">MNLQELYDWIFHQRPDGEGLSLKATGFVVGALLVLSHLWAYLKSEQAMAIAKNFPRNRAWGIALLAVGAVWSYFLVSYMDMGEFFTWRRWLVMLLPVTFVLVVSFVPEFLAVRALGALLLLAASPVLHAAFLQPQTSRLLVPILAYVWVLGGMFLVGMPYLLRDGITWATANPGRWKMASAGGAAYGVLMLVVAAIAW</sequence>
<protein>
    <submittedName>
        <fullName evidence="2">Uncharacterized protein</fullName>
    </submittedName>
</protein>
<name>A0A366HAE4_9BACT</name>
<accession>A0A366HAE4</accession>
<dbReference type="AlphaFoldDB" id="A0A366HAE4"/>
<dbReference type="RefSeq" id="WP_147263595.1">
    <property type="nucleotide sequence ID" value="NZ_QNRR01000011.1"/>
</dbReference>
<reference evidence="2 3" key="1">
    <citation type="submission" date="2018-06" db="EMBL/GenBank/DDBJ databases">
        <title>Genomic Encyclopedia of Type Strains, Phase IV (KMG-IV): sequencing the most valuable type-strain genomes for metagenomic binning, comparative biology and taxonomic classification.</title>
        <authorList>
            <person name="Goeker M."/>
        </authorList>
    </citation>
    <scope>NUCLEOTIDE SEQUENCE [LARGE SCALE GENOMIC DNA]</scope>
    <source>
        <strain evidence="2 3">DSM 25532</strain>
    </source>
</reference>
<comment type="caution">
    <text evidence="2">The sequence shown here is derived from an EMBL/GenBank/DDBJ whole genome shotgun (WGS) entry which is preliminary data.</text>
</comment>
<keyword evidence="3" id="KW-1185">Reference proteome</keyword>
<feature type="transmembrane region" description="Helical" evidence="1">
    <location>
        <begin position="112"/>
        <end position="132"/>
    </location>
</feature>
<feature type="transmembrane region" description="Helical" evidence="1">
    <location>
        <begin position="59"/>
        <end position="78"/>
    </location>
</feature>
<feature type="transmembrane region" description="Helical" evidence="1">
    <location>
        <begin position="90"/>
        <end position="106"/>
    </location>
</feature>
<keyword evidence="1" id="KW-0812">Transmembrane</keyword>
<keyword evidence="1" id="KW-1133">Transmembrane helix</keyword>
<evidence type="ECO:0000256" key="1">
    <source>
        <dbReference type="SAM" id="Phobius"/>
    </source>
</evidence>
<proteinExistence type="predicted"/>
<keyword evidence="1" id="KW-0472">Membrane</keyword>
<feature type="transmembrane region" description="Helical" evidence="1">
    <location>
        <begin position="139"/>
        <end position="158"/>
    </location>
</feature>
<gene>
    <name evidence="2" type="ORF">DES53_11170</name>
</gene>
<dbReference type="EMBL" id="QNRR01000011">
    <property type="protein sequence ID" value="RBP38552.1"/>
    <property type="molecule type" value="Genomic_DNA"/>
</dbReference>
<evidence type="ECO:0000313" key="2">
    <source>
        <dbReference type="EMBL" id="RBP38552.1"/>
    </source>
</evidence>
<dbReference type="OrthoDB" id="199303at2"/>
<feature type="transmembrane region" description="Helical" evidence="1">
    <location>
        <begin position="178"/>
        <end position="197"/>
    </location>
</feature>
<feature type="transmembrane region" description="Helical" evidence="1">
    <location>
        <begin position="20"/>
        <end position="39"/>
    </location>
</feature>
<evidence type="ECO:0000313" key="3">
    <source>
        <dbReference type="Proteomes" id="UP000253426"/>
    </source>
</evidence>